<gene>
    <name evidence="5" type="ORF">ACEU3E_32000</name>
</gene>
<accession>A0ABV4VAX7</accession>
<dbReference type="InterPro" id="IPR003961">
    <property type="entry name" value="FN3_dom"/>
</dbReference>
<dbReference type="PANTHER" id="PTHR46344:SF27">
    <property type="entry name" value="KELCH REPEAT SUPERFAMILY PROTEIN"/>
    <property type="match status" value="1"/>
</dbReference>
<organism evidence="5 6">
    <name type="scientific">Paenibacillus oleatilyticus</name>
    <dbReference type="NCBI Taxonomy" id="2594886"/>
    <lineage>
        <taxon>Bacteria</taxon>
        <taxon>Bacillati</taxon>
        <taxon>Bacillota</taxon>
        <taxon>Bacilli</taxon>
        <taxon>Bacillales</taxon>
        <taxon>Paenibacillaceae</taxon>
        <taxon>Paenibacillus</taxon>
    </lineage>
</organism>
<evidence type="ECO:0000256" key="2">
    <source>
        <dbReference type="ARBA" id="ARBA00022737"/>
    </source>
</evidence>
<comment type="caution">
    <text evidence="5">The sequence shown here is derived from an EMBL/GenBank/DDBJ whole genome shotgun (WGS) entry which is preliminary data.</text>
</comment>
<dbReference type="Pfam" id="PF01344">
    <property type="entry name" value="Kelch_1"/>
    <property type="match status" value="2"/>
</dbReference>
<dbReference type="Gene3D" id="2.120.10.80">
    <property type="entry name" value="Kelch-type beta propeller"/>
    <property type="match status" value="2"/>
</dbReference>
<dbReference type="InterPro" id="IPR036116">
    <property type="entry name" value="FN3_sf"/>
</dbReference>
<dbReference type="SUPFAM" id="SSF49265">
    <property type="entry name" value="Fibronectin type III"/>
    <property type="match status" value="1"/>
</dbReference>
<keyword evidence="3" id="KW-0732">Signal</keyword>
<dbReference type="CDD" id="cd00063">
    <property type="entry name" value="FN3"/>
    <property type="match status" value="1"/>
</dbReference>
<dbReference type="InterPro" id="IPR006652">
    <property type="entry name" value="Kelch_1"/>
</dbReference>
<dbReference type="EMBL" id="JBHDLN010000026">
    <property type="protein sequence ID" value="MFB0846818.1"/>
    <property type="molecule type" value="Genomic_DNA"/>
</dbReference>
<keyword evidence="2" id="KW-0677">Repeat</keyword>
<keyword evidence="1" id="KW-0880">Kelch repeat</keyword>
<dbReference type="PANTHER" id="PTHR46344">
    <property type="entry name" value="OS02G0202900 PROTEIN"/>
    <property type="match status" value="1"/>
</dbReference>
<dbReference type="SMART" id="SM00612">
    <property type="entry name" value="Kelch"/>
    <property type="match status" value="6"/>
</dbReference>
<protein>
    <submittedName>
        <fullName evidence="5">Kelch repeat-containing protein</fullName>
    </submittedName>
</protein>
<feature type="chain" id="PRO_5047301894" evidence="3">
    <location>
        <begin position="27"/>
        <end position="498"/>
    </location>
</feature>
<dbReference type="InterPro" id="IPR015915">
    <property type="entry name" value="Kelch-typ_b-propeller"/>
</dbReference>
<evidence type="ECO:0000259" key="4">
    <source>
        <dbReference type="PROSITE" id="PS50853"/>
    </source>
</evidence>
<dbReference type="Pfam" id="PF24681">
    <property type="entry name" value="Kelch_KLHDC2_KLHL20_DRC7"/>
    <property type="match status" value="1"/>
</dbReference>
<dbReference type="SMART" id="SM00060">
    <property type="entry name" value="FN3"/>
    <property type="match status" value="1"/>
</dbReference>
<sequence length="498" mass="53731">MKFKKGYFSFLFLVSCIFLFSNLALADAAETWKIESNMPNPRAAAATVEVNGKIYAIGGSAGSASYQDVQVYDISTNSWETKSKMPTARSSAASVVYNGNIYVFGGYTGNYFTWTGGSSLKTVEMYNPSTDTWTTKASMPSELGLRTAVVYNNKIYLFGGMTTGTRSVTNVDVYDPATDTWTSKSNMPKAIHGSAAVILNDKIYLVGGRLIDNSTNVSLNSFQEYNPVTDKWTSKPNMSANRGIGNAVVFSGKIFAIGGNDQYYENNTVEAYDPKTNTWTPRAKLNQARSGLGAVTYNGKIYVVGGSSANTSNSAIGSVEVYGESPSAPLNLTATGGDASVTLNWSSSEGATSYTIKRSLTPGGPYTTVAANVYNGTNTYLDKDVVNGTTYYYVVYAVNSIGESGVSNEASATPQASQAKRALLVVTMNNGLEKEFDLSLAEVQAFISWYEAKASGTGPVSYAIDKHNNNKGPFVSRKDYIIYDKVLTYEVNEYVQKD</sequence>
<dbReference type="SUPFAM" id="SSF50965">
    <property type="entry name" value="Galactose oxidase, central domain"/>
    <property type="match status" value="1"/>
</dbReference>
<dbReference type="PROSITE" id="PS50853">
    <property type="entry name" value="FN3"/>
    <property type="match status" value="1"/>
</dbReference>
<evidence type="ECO:0000256" key="1">
    <source>
        <dbReference type="ARBA" id="ARBA00022441"/>
    </source>
</evidence>
<evidence type="ECO:0000313" key="5">
    <source>
        <dbReference type="EMBL" id="MFB0846818.1"/>
    </source>
</evidence>
<dbReference type="RefSeq" id="WP_373956743.1">
    <property type="nucleotide sequence ID" value="NZ_JBHDLN010000026.1"/>
</dbReference>
<keyword evidence="6" id="KW-1185">Reference proteome</keyword>
<dbReference type="Gene3D" id="2.60.40.10">
    <property type="entry name" value="Immunoglobulins"/>
    <property type="match status" value="1"/>
</dbReference>
<proteinExistence type="predicted"/>
<evidence type="ECO:0000256" key="3">
    <source>
        <dbReference type="SAM" id="SignalP"/>
    </source>
</evidence>
<feature type="signal peptide" evidence="3">
    <location>
        <begin position="1"/>
        <end position="26"/>
    </location>
</feature>
<dbReference type="PROSITE" id="PS51257">
    <property type="entry name" value="PROKAR_LIPOPROTEIN"/>
    <property type="match status" value="1"/>
</dbReference>
<dbReference type="InterPro" id="IPR013783">
    <property type="entry name" value="Ig-like_fold"/>
</dbReference>
<dbReference type="InterPro" id="IPR011043">
    <property type="entry name" value="Gal_Oxase/kelch_b-propeller"/>
</dbReference>
<feature type="domain" description="Fibronectin type-III" evidence="4">
    <location>
        <begin position="325"/>
        <end position="417"/>
    </location>
</feature>
<evidence type="ECO:0000313" key="6">
    <source>
        <dbReference type="Proteomes" id="UP001575622"/>
    </source>
</evidence>
<dbReference type="Proteomes" id="UP001575622">
    <property type="component" value="Unassembled WGS sequence"/>
</dbReference>
<reference evidence="5 6" key="1">
    <citation type="submission" date="2024-09" db="EMBL/GenBank/DDBJ databases">
        <authorList>
            <person name="Makale K.P.P."/>
            <person name="Makhzoum A."/>
            <person name="Rantong G."/>
            <person name="Rahube T.O."/>
        </authorList>
    </citation>
    <scope>NUCLEOTIDE SEQUENCE [LARGE SCALE GENOMIC DNA]</scope>
    <source>
        <strain evidence="5 6">KM_D13</strain>
    </source>
</reference>
<name>A0ABV4VAX7_9BACL</name>